<dbReference type="GO" id="GO:0043190">
    <property type="term" value="C:ATP-binding cassette (ABC) transporter complex"/>
    <property type="evidence" value="ECO:0007669"/>
    <property type="project" value="InterPro"/>
</dbReference>
<dbReference type="Gene3D" id="3.90.76.10">
    <property type="entry name" value="Dipeptide-binding Protein, Domain 1"/>
    <property type="match status" value="1"/>
</dbReference>
<dbReference type="OrthoDB" id="9803988at2"/>
<dbReference type="GO" id="GO:1904680">
    <property type="term" value="F:peptide transmembrane transporter activity"/>
    <property type="evidence" value="ECO:0007669"/>
    <property type="project" value="TreeGrafter"/>
</dbReference>
<dbReference type="PIRSF" id="PIRSF002741">
    <property type="entry name" value="MppA"/>
    <property type="match status" value="1"/>
</dbReference>
<gene>
    <name evidence="6" type="ORF">E2L08_12975</name>
</gene>
<dbReference type="Proteomes" id="UP000295701">
    <property type="component" value="Unassembled WGS sequence"/>
</dbReference>
<protein>
    <submittedName>
        <fullName evidence="6">ABC transporter substrate-binding protein</fullName>
    </submittedName>
</protein>
<dbReference type="GO" id="GO:0030288">
    <property type="term" value="C:outer membrane-bounded periplasmic space"/>
    <property type="evidence" value="ECO:0007669"/>
    <property type="project" value="UniProtKB-ARBA"/>
</dbReference>
<comment type="caution">
    <text evidence="6">The sequence shown here is derived from an EMBL/GenBank/DDBJ whole genome shotgun (WGS) entry which is preliminary data.</text>
</comment>
<accession>A0A4R6A6B3</accession>
<dbReference type="Gene3D" id="3.40.190.10">
    <property type="entry name" value="Periplasmic binding protein-like II"/>
    <property type="match status" value="1"/>
</dbReference>
<dbReference type="EMBL" id="SNAA01000015">
    <property type="protein sequence ID" value="TDL77698.1"/>
    <property type="molecule type" value="Genomic_DNA"/>
</dbReference>
<dbReference type="PROSITE" id="PS51257">
    <property type="entry name" value="PROKAR_LIPOPROTEIN"/>
    <property type="match status" value="1"/>
</dbReference>
<comment type="subcellular location">
    <subcellularLocation>
        <location evidence="1">Periplasm</location>
    </subcellularLocation>
</comment>
<dbReference type="InterPro" id="IPR039424">
    <property type="entry name" value="SBP_5"/>
</dbReference>
<dbReference type="InterPro" id="IPR030678">
    <property type="entry name" value="Peptide/Ni-bd"/>
</dbReference>
<evidence type="ECO:0000313" key="7">
    <source>
        <dbReference type="Proteomes" id="UP000295701"/>
    </source>
</evidence>
<dbReference type="Pfam" id="PF00496">
    <property type="entry name" value="SBP_bac_5"/>
    <property type="match status" value="1"/>
</dbReference>
<evidence type="ECO:0000256" key="3">
    <source>
        <dbReference type="ARBA" id="ARBA00022729"/>
    </source>
</evidence>
<dbReference type="CDD" id="cd08494">
    <property type="entry name" value="PBP2_NikA_DppA_OppA_like_6"/>
    <property type="match status" value="1"/>
</dbReference>
<dbReference type="SUPFAM" id="SSF53850">
    <property type="entry name" value="Periplasmic binding protein-like II"/>
    <property type="match status" value="1"/>
</dbReference>
<evidence type="ECO:0000256" key="4">
    <source>
        <dbReference type="SAM" id="SignalP"/>
    </source>
</evidence>
<evidence type="ECO:0000256" key="1">
    <source>
        <dbReference type="ARBA" id="ARBA00004418"/>
    </source>
</evidence>
<dbReference type="AlphaFoldDB" id="A0A4R6A6B3"/>
<keyword evidence="3 4" id="KW-0732">Signal</keyword>
<feature type="domain" description="Solute-binding protein family 5" evidence="5">
    <location>
        <begin position="75"/>
        <end position="407"/>
    </location>
</feature>
<dbReference type="Gene3D" id="3.10.105.10">
    <property type="entry name" value="Dipeptide-binding Protein, Domain 3"/>
    <property type="match status" value="1"/>
</dbReference>
<feature type="signal peptide" evidence="4">
    <location>
        <begin position="1"/>
        <end position="27"/>
    </location>
</feature>
<proteinExistence type="inferred from homology"/>
<evidence type="ECO:0000313" key="6">
    <source>
        <dbReference type="EMBL" id="TDL77698.1"/>
    </source>
</evidence>
<dbReference type="InterPro" id="IPR000914">
    <property type="entry name" value="SBP_5_dom"/>
</dbReference>
<organism evidence="6 7">
    <name type="scientific">Palleronia sediminis</name>
    <dbReference type="NCBI Taxonomy" id="2547833"/>
    <lineage>
        <taxon>Bacteria</taxon>
        <taxon>Pseudomonadati</taxon>
        <taxon>Pseudomonadota</taxon>
        <taxon>Alphaproteobacteria</taxon>
        <taxon>Rhodobacterales</taxon>
        <taxon>Roseobacteraceae</taxon>
        <taxon>Palleronia</taxon>
    </lineage>
</organism>
<evidence type="ECO:0000259" key="5">
    <source>
        <dbReference type="Pfam" id="PF00496"/>
    </source>
</evidence>
<reference evidence="6 7" key="1">
    <citation type="submission" date="2019-03" db="EMBL/GenBank/DDBJ databases">
        <title>Primorskyibacter sp. SS33 isolated from sediments.</title>
        <authorList>
            <person name="Xunke S."/>
        </authorList>
    </citation>
    <scope>NUCLEOTIDE SEQUENCE [LARGE SCALE GENOMIC DNA]</scope>
    <source>
        <strain evidence="6 7">SS33</strain>
    </source>
</reference>
<dbReference type="PANTHER" id="PTHR30290:SF38">
    <property type="entry name" value="D,D-DIPEPTIDE-BINDING PERIPLASMIC PROTEIN DDPA-RELATED"/>
    <property type="match status" value="1"/>
</dbReference>
<evidence type="ECO:0000256" key="2">
    <source>
        <dbReference type="ARBA" id="ARBA00005695"/>
    </source>
</evidence>
<sequence>MPVPPFRTALSLAVLSAACALPAAGFAGIDDNTVAFVQSVEPAGLDPTVSSPVAAGQVTWQNVFEGLVTIDRNGEIVPQLATGWEVSQDGRQITFALREGVSFHDGTPFDAEVAKFSLERILAEDSTNGQKALYTVIERVEAPDAGTLVLTLSRPSSDLLYWLGFPAAVIVAPDTADTNATDPVGTGPFRVAEWRKGDRVVMTRAEDYWGEAAPLDGITARFISDPQAQAAALKSGEVDVIAELGAAELFAQFENDPAYTARVGTGEMEVVAGMNNARAPFDDIRVRQALQMAIDRAQVIEAVKSGFGTPIGSHFSPASPYYVDLTDLFPYDPEAARALLDEAGLGDGLEFTFKVPNRPYAERTAEIMQAFFAQIGVTARIESSDFPAAWIQEVFTDTDYDMTIIGHAEPLDIGIYARDPYYFNYDSPEFDAAMEAVATAATPEARADAYADAQRILARDVPALYLYSDPKLGVWDARLEGVWADGPVPANDMTDLRWTR</sequence>
<name>A0A4R6A6B3_9RHOB</name>
<dbReference type="RefSeq" id="WP_133397522.1">
    <property type="nucleotide sequence ID" value="NZ_SNAA01000015.1"/>
</dbReference>
<feature type="chain" id="PRO_5020295263" evidence="4">
    <location>
        <begin position="28"/>
        <end position="500"/>
    </location>
</feature>
<dbReference type="GO" id="GO:0015833">
    <property type="term" value="P:peptide transport"/>
    <property type="evidence" value="ECO:0007669"/>
    <property type="project" value="TreeGrafter"/>
</dbReference>
<dbReference type="PANTHER" id="PTHR30290">
    <property type="entry name" value="PERIPLASMIC BINDING COMPONENT OF ABC TRANSPORTER"/>
    <property type="match status" value="1"/>
</dbReference>
<comment type="similarity">
    <text evidence="2">Belongs to the bacterial solute-binding protein 5 family.</text>
</comment>
<keyword evidence="7" id="KW-1185">Reference proteome</keyword>